<protein>
    <recommendedName>
        <fullName evidence="1">NTP pyrophosphohydrolase MazG-like domain-containing protein</fullName>
    </recommendedName>
</protein>
<dbReference type="PANTHER" id="PTHR42702">
    <property type="entry name" value="NUCLEOTIDE PYROPHOSPHOHYDROLASE"/>
    <property type="match status" value="1"/>
</dbReference>
<dbReference type="Gene3D" id="1.10.287.1080">
    <property type="entry name" value="MazG-like"/>
    <property type="match status" value="1"/>
</dbReference>
<gene>
    <name evidence="2" type="ORF">METZ01_LOCUS251095</name>
</gene>
<evidence type="ECO:0000313" key="2">
    <source>
        <dbReference type="EMBL" id="SVB98241.1"/>
    </source>
</evidence>
<dbReference type="SUPFAM" id="SSF101386">
    <property type="entry name" value="all-alpha NTP pyrophosphatases"/>
    <property type="match status" value="1"/>
</dbReference>
<evidence type="ECO:0000259" key="1">
    <source>
        <dbReference type="Pfam" id="PF03819"/>
    </source>
</evidence>
<feature type="domain" description="NTP pyrophosphohydrolase MazG-like" evidence="1">
    <location>
        <begin position="16"/>
        <end position="57"/>
    </location>
</feature>
<dbReference type="InterPro" id="IPR004518">
    <property type="entry name" value="MazG-like_dom"/>
</dbReference>
<sequence>MADTYVARDTERGVPATVAWLTEEVGELARAARKGTREEQVHEVGDVLAWLASLANQLNVD</sequence>
<dbReference type="EMBL" id="UINC01066994">
    <property type="protein sequence ID" value="SVB98241.1"/>
    <property type="molecule type" value="Genomic_DNA"/>
</dbReference>
<dbReference type="PANTHER" id="PTHR42702:SF1">
    <property type="entry name" value="REGULATORY PROTEIN FOR BETA-LACTAMASE"/>
    <property type="match status" value="1"/>
</dbReference>
<accession>A0A382IHV8</accession>
<organism evidence="2">
    <name type="scientific">marine metagenome</name>
    <dbReference type="NCBI Taxonomy" id="408172"/>
    <lineage>
        <taxon>unclassified sequences</taxon>
        <taxon>metagenomes</taxon>
        <taxon>ecological metagenomes</taxon>
    </lineage>
</organism>
<dbReference type="Pfam" id="PF03819">
    <property type="entry name" value="MazG"/>
    <property type="match status" value="1"/>
</dbReference>
<proteinExistence type="predicted"/>
<reference evidence="2" key="1">
    <citation type="submission" date="2018-05" db="EMBL/GenBank/DDBJ databases">
        <authorList>
            <person name="Lanie J.A."/>
            <person name="Ng W.-L."/>
            <person name="Kazmierczak K.M."/>
            <person name="Andrzejewski T.M."/>
            <person name="Davidsen T.M."/>
            <person name="Wayne K.J."/>
            <person name="Tettelin H."/>
            <person name="Glass J.I."/>
            <person name="Rusch D."/>
            <person name="Podicherti R."/>
            <person name="Tsui H.-C.T."/>
            <person name="Winkler M.E."/>
        </authorList>
    </citation>
    <scope>NUCLEOTIDE SEQUENCE</scope>
</reference>
<dbReference type="AlphaFoldDB" id="A0A382IHV8"/>
<name>A0A382IHV8_9ZZZZ</name>
<feature type="non-terminal residue" evidence="2">
    <location>
        <position position="61"/>
    </location>
</feature>